<dbReference type="OrthoDB" id="962301at2"/>
<proteinExistence type="predicted"/>
<name>A0A553JM95_SHEHA</name>
<dbReference type="Proteomes" id="UP000318126">
    <property type="component" value="Unassembled WGS sequence"/>
</dbReference>
<organism evidence="1 2">
    <name type="scientific">Shewanella hanedai</name>
    <name type="common">Alteromonas hanedai</name>
    <dbReference type="NCBI Taxonomy" id="25"/>
    <lineage>
        <taxon>Bacteria</taxon>
        <taxon>Pseudomonadati</taxon>
        <taxon>Pseudomonadota</taxon>
        <taxon>Gammaproteobacteria</taxon>
        <taxon>Alteromonadales</taxon>
        <taxon>Shewanellaceae</taxon>
        <taxon>Shewanella</taxon>
    </lineage>
</organism>
<sequence length="70" mass="8253">MKADEWARDLEMRERESCIEHARKPLQQGNGICVDCLEAVEPERSSSLRCISCEQDEEHRQRTRYGHRHG</sequence>
<dbReference type="RefSeq" id="WP_144041031.1">
    <property type="nucleotide sequence ID" value="NZ_BMPL01000011.1"/>
</dbReference>
<evidence type="ECO:0000313" key="1">
    <source>
        <dbReference type="EMBL" id="TRY13585.1"/>
    </source>
</evidence>
<protein>
    <recommendedName>
        <fullName evidence="3">DksA C4-type domain-containing protein</fullName>
    </recommendedName>
</protein>
<dbReference type="AlphaFoldDB" id="A0A553JM95"/>
<comment type="caution">
    <text evidence="1">The sequence shown here is derived from an EMBL/GenBank/DDBJ whole genome shotgun (WGS) entry which is preliminary data.</text>
</comment>
<keyword evidence="2" id="KW-1185">Reference proteome</keyword>
<reference evidence="2" key="1">
    <citation type="submission" date="2019-07" db="EMBL/GenBank/DDBJ databases">
        <title>Shewanella sp. YLB-08 draft genomic sequence.</title>
        <authorList>
            <person name="Yu L."/>
        </authorList>
    </citation>
    <scope>NUCLEOTIDE SEQUENCE [LARGE SCALE GENOMIC DNA]</scope>
    <source>
        <strain evidence="2">JCM 20706</strain>
    </source>
</reference>
<accession>A0A553JM95</accession>
<gene>
    <name evidence="1" type="ORF">FN961_15220</name>
</gene>
<evidence type="ECO:0008006" key="3">
    <source>
        <dbReference type="Google" id="ProtNLM"/>
    </source>
</evidence>
<dbReference type="EMBL" id="VKGK01000018">
    <property type="protein sequence ID" value="TRY13585.1"/>
    <property type="molecule type" value="Genomic_DNA"/>
</dbReference>
<evidence type="ECO:0000313" key="2">
    <source>
        <dbReference type="Proteomes" id="UP000318126"/>
    </source>
</evidence>